<dbReference type="EC" id="2.7.13.3" evidence="2"/>
<proteinExistence type="predicted"/>
<dbReference type="Proteomes" id="UP000053464">
    <property type="component" value="Unassembled WGS sequence"/>
</dbReference>
<dbReference type="SUPFAM" id="SSF47384">
    <property type="entry name" value="Homodimeric domain of signal transducing histidine kinase"/>
    <property type="match status" value="1"/>
</dbReference>
<dbReference type="PATRIC" id="fig|1581420.6.peg.395"/>
<dbReference type="InterPro" id="IPR003661">
    <property type="entry name" value="HisK_dim/P_dom"/>
</dbReference>
<dbReference type="STRING" id="1581420.AAW00_01980"/>
<dbReference type="RefSeq" id="WP_047002664.1">
    <property type="nucleotide sequence ID" value="NZ_LBHB01000001.1"/>
</dbReference>
<feature type="domain" description="Signal transduction histidine kinase dimerisation/phosphoacceptor" evidence="4">
    <location>
        <begin position="309"/>
        <end position="377"/>
    </location>
</feature>
<dbReference type="Gene3D" id="1.10.287.130">
    <property type="match status" value="1"/>
</dbReference>
<dbReference type="InterPro" id="IPR036097">
    <property type="entry name" value="HisK_dim/P_sf"/>
</dbReference>
<comment type="catalytic activity">
    <reaction evidence="1">
        <text>ATP + protein L-histidine = ADP + protein N-phospho-L-histidine.</text>
        <dbReference type="EC" id="2.7.13.3"/>
    </reaction>
</comment>
<name>A0A0G9MWV8_9SPHN</name>
<dbReference type="GO" id="GO:0000155">
    <property type="term" value="F:phosphorelay sensor kinase activity"/>
    <property type="evidence" value="ECO:0007669"/>
    <property type="project" value="InterPro"/>
</dbReference>
<dbReference type="AlphaFoldDB" id="A0A0G9MWV8"/>
<feature type="region of interest" description="Disordered" evidence="3">
    <location>
        <begin position="148"/>
        <end position="169"/>
    </location>
</feature>
<evidence type="ECO:0000256" key="2">
    <source>
        <dbReference type="ARBA" id="ARBA00012438"/>
    </source>
</evidence>
<evidence type="ECO:0000313" key="6">
    <source>
        <dbReference type="Proteomes" id="UP000053464"/>
    </source>
</evidence>
<sequence length="541" mass="57998">MQFDDRLATVLRMRAGSDAVLRTQFRQLLDLLGSRAPAASNGLRAEGYARLGELMAQLPQEDQSRILRQPGLRLRNREIVAFLAAGEAKPAAAAMATARLDEDDWLALIPDLPIAARGFLRHRRDLPARVKRQLAELGVVDMVLPDPGLAPTRPEADLPGEPRQGGSSEGIGALLRRIEAFRETRKSLTAAETETRQPAPLAKFDFATDARGSVVWASDAVAPLAVGLRLAAPRAGELVTRGPRASARLAARQPLAGEPVTIDAAPMLSGDWLCDAVPLFDAITGGFTGYRGRLSRPAPPVAPAANDAGEADAMRQVLHELRTPVGAIQGFAEIIQQQLFGPAPHEYRAHAAAIAVDAAKLLAGFDEVDRMAKLESGAAGLAAGNSDLHEATQDTIRRLQGVLRPRGATLELAAKEGPFLVALERAETLALVWRLLASVAGAMAPGETITVRLDRKAERIRMRMPIPDVLADLEGQDRDPPRRSAVSAGMFGPKFTFRLAQAEARAAGGELRFRKDRVTMYVPALTEADESHSAQEGQAKG</sequence>
<protein>
    <recommendedName>
        <fullName evidence="2">histidine kinase</fullName>
        <ecNumber evidence="2">2.7.13.3</ecNumber>
    </recommendedName>
</protein>
<dbReference type="SMART" id="SM00388">
    <property type="entry name" value="HisKA"/>
    <property type="match status" value="1"/>
</dbReference>
<evidence type="ECO:0000256" key="1">
    <source>
        <dbReference type="ARBA" id="ARBA00000085"/>
    </source>
</evidence>
<organism evidence="5 6">
    <name type="scientific">Aurantiacibacter luteus</name>
    <dbReference type="NCBI Taxonomy" id="1581420"/>
    <lineage>
        <taxon>Bacteria</taxon>
        <taxon>Pseudomonadati</taxon>
        <taxon>Pseudomonadota</taxon>
        <taxon>Alphaproteobacteria</taxon>
        <taxon>Sphingomonadales</taxon>
        <taxon>Erythrobacteraceae</taxon>
        <taxon>Aurantiacibacter</taxon>
    </lineage>
</organism>
<reference evidence="5 6" key="1">
    <citation type="submission" date="2015-04" db="EMBL/GenBank/DDBJ databases">
        <title>The draft genome sequence of Erythrobacter luteus KA37.</title>
        <authorList>
            <person name="Zhuang L."/>
            <person name="Liu Y."/>
            <person name="Shao Z."/>
        </authorList>
    </citation>
    <scope>NUCLEOTIDE SEQUENCE [LARGE SCALE GENOMIC DNA]</scope>
    <source>
        <strain evidence="5 6">KA37</strain>
    </source>
</reference>
<evidence type="ECO:0000313" key="5">
    <source>
        <dbReference type="EMBL" id="KLE35262.1"/>
    </source>
</evidence>
<dbReference type="EMBL" id="LBHB01000001">
    <property type="protein sequence ID" value="KLE35262.1"/>
    <property type="molecule type" value="Genomic_DNA"/>
</dbReference>
<keyword evidence="6" id="KW-1185">Reference proteome</keyword>
<dbReference type="OrthoDB" id="9813151at2"/>
<accession>A0A0G9MWV8</accession>
<evidence type="ECO:0000259" key="4">
    <source>
        <dbReference type="SMART" id="SM00388"/>
    </source>
</evidence>
<gene>
    <name evidence="5" type="ORF">AAW00_01980</name>
</gene>
<comment type="caution">
    <text evidence="5">The sequence shown here is derived from an EMBL/GenBank/DDBJ whole genome shotgun (WGS) entry which is preliminary data.</text>
</comment>
<dbReference type="Pfam" id="PF00512">
    <property type="entry name" value="HisKA"/>
    <property type="match status" value="1"/>
</dbReference>
<dbReference type="CDD" id="cd00082">
    <property type="entry name" value="HisKA"/>
    <property type="match status" value="1"/>
</dbReference>
<evidence type="ECO:0000256" key="3">
    <source>
        <dbReference type="SAM" id="MobiDB-lite"/>
    </source>
</evidence>